<organism evidence="2 3">
    <name type="scientific">Wolbachia pipientis</name>
    <dbReference type="NCBI Taxonomy" id="955"/>
    <lineage>
        <taxon>Bacteria</taxon>
        <taxon>Pseudomonadati</taxon>
        <taxon>Pseudomonadota</taxon>
        <taxon>Alphaproteobacteria</taxon>
        <taxon>Rickettsiales</taxon>
        <taxon>Anaplasmataceae</taxon>
        <taxon>Wolbachieae</taxon>
        <taxon>Wolbachia</taxon>
    </lineage>
</organism>
<dbReference type="RefSeq" id="WP_070065242.1">
    <property type="nucleotide sequence ID" value="NZ_MJMG01000009.1"/>
</dbReference>
<evidence type="ECO:0000313" key="2">
    <source>
        <dbReference type="EMBL" id="OEY86502.1"/>
    </source>
</evidence>
<dbReference type="Proteomes" id="UP000175679">
    <property type="component" value="Unassembled WGS sequence"/>
</dbReference>
<dbReference type="OrthoDB" id="9803702at2"/>
<sequence>MNENATDILLTIELFSSRMFHDFANSMSGVIFGIEELEFGDTSTRKEALFLIKESFNDLLAKYKIMKQAYSISDSNSCFSQTRSNIENYLLQKKIKLVWDIIGCNTQIDVIEKTNKIIASIILTVSVAIAGIHEISIVLSNDMQDKMLLIIKVHSQFSKSFADKLNNKNKIDLDTKNINIYLTLLLLKCYNAEINFTHKDSSLEVTITI</sequence>
<dbReference type="Gene3D" id="1.10.287.130">
    <property type="match status" value="1"/>
</dbReference>
<protein>
    <submittedName>
        <fullName evidence="2">Uncharacterized protein</fullName>
    </submittedName>
</protein>
<feature type="transmembrane region" description="Helical" evidence="1">
    <location>
        <begin position="117"/>
        <end position="139"/>
    </location>
</feature>
<gene>
    <name evidence="2" type="ORF">BIY23_03700</name>
</gene>
<keyword evidence="1" id="KW-0472">Membrane</keyword>
<keyword evidence="3" id="KW-1185">Reference proteome</keyword>
<comment type="caution">
    <text evidence="2">The sequence shown here is derived from an EMBL/GenBank/DDBJ whole genome shotgun (WGS) entry which is preliminary data.</text>
</comment>
<proteinExistence type="predicted"/>
<evidence type="ECO:0000256" key="1">
    <source>
        <dbReference type="SAM" id="Phobius"/>
    </source>
</evidence>
<reference evidence="2 3" key="1">
    <citation type="submission" date="2016-09" db="EMBL/GenBank/DDBJ databases">
        <title>Genomic evidence for plant-parasitic nematodes as the earliest Wolbachia hosts.</title>
        <authorList>
            <person name="Brown A.M."/>
            <person name="Wasala S.K."/>
            <person name="Howe D.K."/>
            <person name="Peetz A.B."/>
            <person name="Zasada I.A."/>
            <person name="Denver D.R."/>
        </authorList>
    </citation>
    <scope>NUCLEOTIDE SEQUENCE [LARGE SCALE GENOMIC DNA]</scope>
    <source>
        <strain evidence="3">wPpe</strain>
    </source>
</reference>
<accession>A0A1E7QJ49</accession>
<dbReference type="EMBL" id="MJMG01000009">
    <property type="protein sequence ID" value="OEY86502.1"/>
    <property type="molecule type" value="Genomic_DNA"/>
</dbReference>
<keyword evidence="1" id="KW-1133">Transmembrane helix</keyword>
<evidence type="ECO:0000313" key="3">
    <source>
        <dbReference type="Proteomes" id="UP000175679"/>
    </source>
</evidence>
<keyword evidence="1" id="KW-0812">Transmembrane</keyword>
<dbReference type="AlphaFoldDB" id="A0A1E7QJ49"/>
<name>A0A1E7QJ49_WOLPI</name>